<organism evidence="6 7">
    <name type="scientific">Staphylococcus simulans UMC-CNS-990</name>
    <dbReference type="NCBI Taxonomy" id="1405498"/>
    <lineage>
        <taxon>Bacteria</taxon>
        <taxon>Bacillati</taxon>
        <taxon>Bacillota</taxon>
        <taxon>Bacilli</taxon>
        <taxon>Bacillales</taxon>
        <taxon>Staphylococcaceae</taxon>
        <taxon>Staphylococcus</taxon>
    </lineage>
</organism>
<keyword evidence="3" id="KW-0238">DNA-binding</keyword>
<comment type="caution">
    <text evidence="6">The sequence shown here is derived from an EMBL/GenBank/DDBJ whole genome shotgun (WGS) entry which is preliminary data.</text>
</comment>
<dbReference type="SUPFAM" id="SSF46785">
    <property type="entry name" value="Winged helix' DNA-binding domain"/>
    <property type="match status" value="1"/>
</dbReference>
<dbReference type="Pfam" id="PF00455">
    <property type="entry name" value="DeoRC"/>
    <property type="match status" value="1"/>
</dbReference>
<dbReference type="Gene3D" id="3.40.50.1360">
    <property type="match status" value="1"/>
</dbReference>
<dbReference type="InterPro" id="IPR018356">
    <property type="entry name" value="Tscrpt_reg_HTH_DeoR_CS"/>
</dbReference>
<evidence type="ECO:0000313" key="6">
    <source>
        <dbReference type="EMBL" id="ERS93226.1"/>
    </source>
</evidence>
<protein>
    <recommendedName>
        <fullName evidence="5">HTH deoR-type domain-containing protein</fullName>
    </recommendedName>
</protein>
<dbReference type="InterPro" id="IPR050313">
    <property type="entry name" value="Carb_Metab_HTH_regulators"/>
</dbReference>
<dbReference type="PROSITE" id="PS00894">
    <property type="entry name" value="HTH_DEOR_1"/>
    <property type="match status" value="1"/>
</dbReference>
<evidence type="ECO:0000256" key="1">
    <source>
        <dbReference type="ARBA" id="ARBA00022736"/>
    </source>
</evidence>
<sequence>MLPTERRSKIIEKLEEQEFLELKTLHKELNISMETLRRDIQQLVKLELVQKEYGGIRLNKESNGESAIERRLDRNLTKKKLIAEKALKLINDGDCIYLDSGSTTLQIAKGLETKRHLTIVTNSIPVLIQCMQYNHTLISIGGKVRSSEQSLTQFDFLFNFEHLNINKGFFCCSGLSVPYGVTDYSIEEVETRRRLMNNSQQKYLTADSSKINRVVTAKIGELEDFNQLITDDEITNEQQEQFEQSGIQVI</sequence>
<dbReference type="PROSITE" id="PS51000">
    <property type="entry name" value="HTH_DEOR_2"/>
    <property type="match status" value="1"/>
</dbReference>
<gene>
    <name evidence="6" type="ORF">SSIM_08050</name>
</gene>
<dbReference type="EMBL" id="AXDY01000006">
    <property type="protein sequence ID" value="ERS93226.1"/>
    <property type="molecule type" value="Genomic_DNA"/>
</dbReference>
<dbReference type="PANTHER" id="PTHR30363">
    <property type="entry name" value="HTH-TYPE TRANSCRIPTIONAL REGULATOR SRLR-RELATED"/>
    <property type="match status" value="1"/>
</dbReference>
<feature type="domain" description="HTH deoR-type" evidence="5">
    <location>
        <begin position="3"/>
        <end position="58"/>
    </location>
</feature>
<dbReference type="Pfam" id="PF08220">
    <property type="entry name" value="HTH_DeoR"/>
    <property type="match status" value="1"/>
</dbReference>
<reference evidence="6 7" key="1">
    <citation type="journal article" date="2013" name="Genome Announc.">
        <title>Draft Genome Sequence of Staphylococcus simulans UMC-CNS-990, Isolated from a Case of Chronic Bovine Mastitis.</title>
        <authorList>
            <person name="Calcutt M.J."/>
            <person name="Foecking M.F."/>
            <person name="Hsieh H.Y."/>
            <person name="Perry J."/>
            <person name="Stewart G.C."/>
            <person name="Middleton J.R."/>
        </authorList>
    </citation>
    <scope>NUCLEOTIDE SEQUENCE [LARGE SCALE GENOMIC DNA]</scope>
    <source>
        <strain evidence="6 7">UMC-CNS-990</strain>
    </source>
</reference>
<keyword evidence="7" id="KW-1185">Reference proteome</keyword>
<evidence type="ECO:0000256" key="2">
    <source>
        <dbReference type="ARBA" id="ARBA00023015"/>
    </source>
</evidence>
<evidence type="ECO:0000256" key="3">
    <source>
        <dbReference type="ARBA" id="ARBA00023125"/>
    </source>
</evidence>
<dbReference type="SUPFAM" id="SSF100950">
    <property type="entry name" value="NagB/RpiA/CoA transferase-like"/>
    <property type="match status" value="1"/>
</dbReference>
<dbReference type="Proteomes" id="UP000017131">
    <property type="component" value="Unassembled WGS sequence"/>
</dbReference>
<evidence type="ECO:0000313" key="7">
    <source>
        <dbReference type="Proteomes" id="UP000017131"/>
    </source>
</evidence>
<keyword evidence="2" id="KW-0805">Transcription regulation</keyword>
<dbReference type="InterPro" id="IPR036390">
    <property type="entry name" value="WH_DNA-bd_sf"/>
</dbReference>
<dbReference type="RefSeq" id="WP_023015710.1">
    <property type="nucleotide sequence ID" value="NZ_AXDY01000006.1"/>
</dbReference>
<evidence type="ECO:0000256" key="4">
    <source>
        <dbReference type="ARBA" id="ARBA00023163"/>
    </source>
</evidence>
<dbReference type="InterPro" id="IPR037171">
    <property type="entry name" value="NagB/RpiA_transferase-like"/>
</dbReference>
<dbReference type="InterPro" id="IPR036388">
    <property type="entry name" value="WH-like_DNA-bd_sf"/>
</dbReference>
<dbReference type="InterPro" id="IPR014036">
    <property type="entry name" value="DeoR-like_C"/>
</dbReference>
<dbReference type="SMART" id="SM01134">
    <property type="entry name" value="DeoRC"/>
    <property type="match status" value="1"/>
</dbReference>
<dbReference type="SMART" id="SM00420">
    <property type="entry name" value="HTH_DEOR"/>
    <property type="match status" value="1"/>
</dbReference>
<dbReference type="InterPro" id="IPR001034">
    <property type="entry name" value="DeoR_HTH"/>
</dbReference>
<proteinExistence type="predicted"/>
<keyword evidence="1" id="KW-0423">Lactose metabolism</keyword>
<dbReference type="Gene3D" id="1.10.10.10">
    <property type="entry name" value="Winged helix-like DNA-binding domain superfamily/Winged helix DNA-binding domain"/>
    <property type="match status" value="1"/>
</dbReference>
<evidence type="ECO:0000259" key="5">
    <source>
        <dbReference type="PROSITE" id="PS51000"/>
    </source>
</evidence>
<name>A0ABN0PC87_STASI</name>
<dbReference type="PANTHER" id="PTHR30363:SF44">
    <property type="entry name" value="AGA OPERON TRANSCRIPTIONAL REPRESSOR-RELATED"/>
    <property type="match status" value="1"/>
</dbReference>
<keyword evidence="4" id="KW-0804">Transcription</keyword>
<accession>A0ABN0PC87</accession>